<feature type="compositionally biased region" description="Basic residues" evidence="1">
    <location>
        <begin position="7"/>
        <end position="24"/>
    </location>
</feature>
<accession>A0A6N2K1H2</accession>
<protein>
    <submittedName>
        <fullName evidence="2">Uncharacterized protein</fullName>
    </submittedName>
</protein>
<organism evidence="2">
    <name type="scientific">Salix viminalis</name>
    <name type="common">Common osier</name>
    <name type="synonym">Basket willow</name>
    <dbReference type="NCBI Taxonomy" id="40686"/>
    <lineage>
        <taxon>Eukaryota</taxon>
        <taxon>Viridiplantae</taxon>
        <taxon>Streptophyta</taxon>
        <taxon>Embryophyta</taxon>
        <taxon>Tracheophyta</taxon>
        <taxon>Spermatophyta</taxon>
        <taxon>Magnoliopsida</taxon>
        <taxon>eudicotyledons</taxon>
        <taxon>Gunneridae</taxon>
        <taxon>Pentapetalae</taxon>
        <taxon>rosids</taxon>
        <taxon>fabids</taxon>
        <taxon>Malpighiales</taxon>
        <taxon>Salicaceae</taxon>
        <taxon>Saliceae</taxon>
        <taxon>Salix</taxon>
    </lineage>
</organism>
<feature type="region of interest" description="Disordered" evidence="1">
    <location>
        <begin position="1"/>
        <end position="24"/>
    </location>
</feature>
<dbReference type="EMBL" id="CAADRP010000014">
    <property type="protein sequence ID" value="VFU21839.1"/>
    <property type="molecule type" value="Genomic_DNA"/>
</dbReference>
<proteinExistence type="predicted"/>
<sequence>MAACGGRSRRQKRRRVGVKRGRERRWRCCHWSREREAPSGERKEELQREEERLQATDEKFLSWWSTERETTLLKEATDDDSTCAEEMKMAVVGVFMVAFYRRTWPATVAGWSVTWSTASWCGCWRVWLAGSAGEGGKGSGEKNLACYGGWLVGDVATCNNGVVAAAGGLSTAWWLAGSTGEGGKGSGEVQWIRLSYRLVLQL</sequence>
<evidence type="ECO:0000256" key="1">
    <source>
        <dbReference type="SAM" id="MobiDB-lite"/>
    </source>
</evidence>
<evidence type="ECO:0000313" key="2">
    <source>
        <dbReference type="EMBL" id="VFU21839.1"/>
    </source>
</evidence>
<gene>
    <name evidence="2" type="ORF">SVIM_LOCUS17281</name>
</gene>
<name>A0A6N2K1H2_SALVM</name>
<dbReference type="AlphaFoldDB" id="A0A6N2K1H2"/>
<reference evidence="2" key="1">
    <citation type="submission" date="2019-03" db="EMBL/GenBank/DDBJ databases">
        <authorList>
            <person name="Mank J."/>
            <person name="Almeida P."/>
        </authorList>
    </citation>
    <scope>NUCLEOTIDE SEQUENCE</scope>
    <source>
        <strain evidence="2">78183</strain>
    </source>
</reference>